<dbReference type="AlphaFoldDB" id="A0AAV1FJP5"/>
<gene>
    <name evidence="3" type="ORF">XNOV1_A034600</name>
</gene>
<dbReference type="InterPro" id="IPR005135">
    <property type="entry name" value="Endo/exonuclease/phosphatase"/>
</dbReference>
<reference evidence="3" key="1">
    <citation type="submission" date="2023-08" db="EMBL/GenBank/DDBJ databases">
        <authorList>
            <person name="Alioto T."/>
            <person name="Alioto T."/>
            <person name="Gomez Garrido J."/>
        </authorList>
    </citation>
    <scope>NUCLEOTIDE SEQUENCE</scope>
</reference>
<sequence>MIGDLCSSQAPLSCGVPQGSLLGPILFSLYLLPLGSIIRKYNLSFHSYADDLQLYLPMRPNENSALSHLLDCITEVKQWLALNFLHLNDSKTECILFGTPSISNAASKMAPVCVACRLSLSALFLFVLFVSFVISKVSSLYVYDHQTLLDLRPSAKDLVKVDPDHCGHTTFKPFHPCGIPAHLRCTFAPFPRRKRRRRRGKRSGQQVKVKSLLARSSVVSLRRNGVGSGLFPHLRSLHPVDSWLVPVVGSDGMVRPRGPCSPRPRRRGVNPRHLRALCRAPRSADASDVPISARFGLVNARSLANKTFILKDFFMSRGLDFLCVTETWLSTGESSPLIELCPPDCCYFNSPRSSGRKGGGIAVIFKSDFKCRQICLKFSFTSFEMCLFELGCSHVVLCAVIYRPPKYNKDFISDFSEFLAEILPKYDRVLIVGDFNIHTCCPEEPVSRSLLNLIDSFNFVQSVSGSTHNLGHTLDLVLSHGLCVSNLVICDAVFSDHMPILFDIPTQCPVKLRVPPKPRRMFNSSSPALFSSTYVGLCEDDSAAPVCLDTEELVLRFHSTCLQTLDTIAPLKTRRTKPTPEPWLNDVTRAARRECRRAERRWKKDSLQVYLGILKDSLRNYQRIVKAEKNKYFSELIAFNCNNPRALFKTINTVLEAPKSLGFDASTEICEKFLHFFSDKIMSTRAFISQPSYDPSAPLHPSSVFSKFESVSLSILKDIVSHMKPSGSPADAIPPRLFKEVLATIGPNVLNIVNCSLSSGTVPRDFKHAVVRPLLKKTGLDPSLCANFRPISNLPYLSKILEKVVYNQLLPFLEDNGITELFQSGFKALHSTESALLKVSNDILMTTDSGKFVVLVLLDLSAAFDTVDHSILISRLEHCVGIKGVALDWFRSYLRDRSFCVQIDNSASSTAPLPHGVPQGSILGPLLFAFYLLPLGSVFRKHGISFHFYADDCQIYLPLAQNNSNSVHQLTDCLKDIKAWLSFNFLSLNENKTEVMLFGPSGGHPPTST</sequence>
<keyword evidence="3" id="KW-0695">RNA-directed DNA polymerase</keyword>
<keyword evidence="3" id="KW-0548">Nucleotidyltransferase</keyword>
<dbReference type="GO" id="GO:0003964">
    <property type="term" value="F:RNA-directed DNA polymerase activity"/>
    <property type="evidence" value="ECO:0007669"/>
    <property type="project" value="UniProtKB-KW"/>
</dbReference>
<keyword evidence="3" id="KW-0808">Transferase</keyword>
<keyword evidence="1" id="KW-0812">Transmembrane</keyword>
<dbReference type="SUPFAM" id="SSF56672">
    <property type="entry name" value="DNA/RNA polymerases"/>
    <property type="match status" value="1"/>
</dbReference>
<organism evidence="3 4">
    <name type="scientific">Xyrichtys novacula</name>
    <name type="common">Pearly razorfish</name>
    <name type="synonym">Hemipteronotus novacula</name>
    <dbReference type="NCBI Taxonomy" id="13765"/>
    <lineage>
        <taxon>Eukaryota</taxon>
        <taxon>Metazoa</taxon>
        <taxon>Chordata</taxon>
        <taxon>Craniata</taxon>
        <taxon>Vertebrata</taxon>
        <taxon>Euteleostomi</taxon>
        <taxon>Actinopterygii</taxon>
        <taxon>Neopterygii</taxon>
        <taxon>Teleostei</taxon>
        <taxon>Neoteleostei</taxon>
        <taxon>Acanthomorphata</taxon>
        <taxon>Eupercaria</taxon>
        <taxon>Labriformes</taxon>
        <taxon>Labridae</taxon>
        <taxon>Xyrichtys</taxon>
    </lineage>
</organism>
<dbReference type="PANTHER" id="PTHR33332">
    <property type="entry name" value="REVERSE TRANSCRIPTASE DOMAIN-CONTAINING PROTEIN"/>
    <property type="match status" value="1"/>
</dbReference>
<keyword evidence="1" id="KW-1133">Transmembrane helix</keyword>
<feature type="domain" description="Reverse transcriptase" evidence="2">
    <location>
        <begin position="1"/>
        <end position="134"/>
    </location>
</feature>
<dbReference type="Pfam" id="PF03372">
    <property type="entry name" value="Exo_endo_phos"/>
    <property type="match status" value="1"/>
</dbReference>
<keyword evidence="4" id="KW-1185">Reference proteome</keyword>
<evidence type="ECO:0000313" key="3">
    <source>
        <dbReference type="EMBL" id="CAJ1061240.1"/>
    </source>
</evidence>
<dbReference type="PROSITE" id="PS50878">
    <property type="entry name" value="RT_POL"/>
    <property type="match status" value="2"/>
</dbReference>
<dbReference type="InterPro" id="IPR000477">
    <property type="entry name" value="RT_dom"/>
</dbReference>
<dbReference type="SUPFAM" id="SSF56219">
    <property type="entry name" value="DNase I-like"/>
    <property type="match status" value="1"/>
</dbReference>
<name>A0AAV1FJP5_XYRNO</name>
<evidence type="ECO:0000259" key="2">
    <source>
        <dbReference type="PROSITE" id="PS50878"/>
    </source>
</evidence>
<protein>
    <submittedName>
        <fullName evidence="3">RNA-directed DNA polymerase from mobile element jockey</fullName>
    </submittedName>
</protein>
<feature type="domain" description="Reverse transcriptase" evidence="2">
    <location>
        <begin position="755"/>
        <end position="1009"/>
    </location>
</feature>
<feature type="transmembrane region" description="Helical" evidence="1">
    <location>
        <begin position="118"/>
        <end position="143"/>
    </location>
</feature>
<proteinExistence type="predicted"/>
<dbReference type="InterPro" id="IPR036691">
    <property type="entry name" value="Endo/exonu/phosph_ase_sf"/>
</dbReference>
<accession>A0AAV1FJP5</accession>
<feature type="transmembrane region" description="Helical" evidence="1">
    <location>
        <begin position="20"/>
        <end position="38"/>
    </location>
</feature>
<dbReference type="Gene3D" id="3.60.10.10">
    <property type="entry name" value="Endonuclease/exonuclease/phosphatase"/>
    <property type="match status" value="1"/>
</dbReference>
<keyword evidence="1" id="KW-0472">Membrane</keyword>
<dbReference type="EMBL" id="OY660871">
    <property type="protein sequence ID" value="CAJ1061240.1"/>
    <property type="molecule type" value="Genomic_DNA"/>
</dbReference>
<dbReference type="CDD" id="cd01650">
    <property type="entry name" value="RT_nLTR_like"/>
    <property type="match status" value="1"/>
</dbReference>
<evidence type="ECO:0000256" key="1">
    <source>
        <dbReference type="SAM" id="Phobius"/>
    </source>
</evidence>
<dbReference type="InterPro" id="IPR043502">
    <property type="entry name" value="DNA/RNA_pol_sf"/>
</dbReference>
<dbReference type="Pfam" id="PF00078">
    <property type="entry name" value="RVT_1"/>
    <property type="match status" value="2"/>
</dbReference>
<evidence type="ECO:0000313" key="4">
    <source>
        <dbReference type="Proteomes" id="UP001178508"/>
    </source>
</evidence>
<dbReference type="Proteomes" id="UP001178508">
    <property type="component" value="Chromosome 8"/>
</dbReference>